<keyword evidence="2" id="KW-0809">Transit peptide</keyword>
<name>A0A7R8X4Z8_9CRUS</name>
<dbReference type="GO" id="GO:0005739">
    <property type="term" value="C:mitochondrion"/>
    <property type="evidence" value="ECO:0007669"/>
    <property type="project" value="UniProtKB-SubCell"/>
</dbReference>
<dbReference type="GO" id="GO:0003735">
    <property type="term" value="F:structural constituent of ribosome"/>
    <property type="evidence" value="ECO:0007669"/>
    <property type="project" value="InterPro"/>
</dbReference>
<evidence type="ECO:0000256" key="4">
    <source>
        <dbReference type="ARBA" id="ARBA00023128"/>
    </source>
</evidence>
<dbReference type="GO" id="GO:1990904">
    <property type="term" value="C:ribonucleoprotein complex"/>
    <property type="evidence" value="ECO:0007669"/>
    <property type="project" value="UniProtKB-KW"/>
</dbReference>
<evidence type="ECO:0000313" key="9">
    <source>
        <dbReference type="EMBL" id="CAD7244164.1"/>
    </source>
</evidence>
<keyword evidence="10" id="KW-1185">Reference proteome</keyword>
<dbReference type="EMBL" id="CAJPEV010000575">
    <property type="protein sequence ID" value="CAG0886596.1"/>
    <property type="molecule type" value="Genomic_DNA"/>
</dbReference>
<reference evidence="9" key="1">
    <citation type="submission" date="2020-11" db="EMBL/GenBank/DDBJ databases">
        <authorList>
            <person name="Tran Van P."/>
        </authorList>
    </citation>
    <scope>NUCLEOTIDE SEQUENCE</scope>
</reference>
<evidence type="ECO:0000256" key="3">
    <source>
        <dbReference type="ARBA" id="ARBA00022980"/>
    </source>
</evidence>
<proteinExistence type="inferred from homology"/>
<dbReference type="PANTHER" id="PTHR15889">
    <property type="entry name" value="MITOCHONDRIAL RIBOSOMAL PROTEIN L37"/>
    <property type="match status" value="1"/>
</dbReference>
<comment type="similarity">
    <text evidence="6">Belongs to the mitochondrion-specific ribosomal protein mL37 family.</text>
</comment>
<dbReference type="InterPro" id="IPR052482">
    <property type="entry name" value="mtLSU_mL37"/>
</dbReference>
<gene>
    <name evidence="9" type="ORF">DSTB1V02_LOCUS4066</name>
</gene>
<dbReference type="GO" id="GO:0006412">
    <property type="term" value="P:translation"/>
    <property type="evidence" value="ECO:0007669"/>
    <property type="project" value="InterPro"/>
</dbReference>
<evidence type="ECO:0000256" key="5">
    <source>
        <dbReference type="ARBA" id="ARBA00023274"/>
    </source>
</evidence>
<sequence length="431" mass="49387">MRLSTPLLKQHSLHIKRMKWLAMCRRRVQDDGTKAALEKSGITVYDALEVAKLPRFPPLGEQPVGDTISLDWELPLGPGHPDWQERTAKVYNQQSTLLEGLPQAQRLTRSIILGDLPQRLQQVIGKKEIVDQDLLVQRCVRQSGMMDATQVKLPHLPDPLVYGINKRREYGIPIDRKCMILTRGLLKLCSHALGDYPGLLKRITLHSAPLNLPLEQEGQLLICDISADSLLLSPWPLQPFIDVEEVEALSSAAQLPNLQPVHHTVSLRESNTYRPEFFFPVNRSAKQQYPHVIFLHNDYPYNENWTPELRLARPLMHCFAWALAFARHHSVKEKGGVLEEPLSLQCIHHNSQEFTFSCFQLNTLNIDGTEGIKNFYWTTPAMNIHDFCSYHDGRPVLKNYNPQVMQYFLAFFLDGNPPLQEPIKNKVNIEH</sequence>
<evidence type="ECO:0000256" key="1">
    <source>
        <dbReference type="ARBA" id="ARBA00004173"/>
    </source>
</evidence>
<dbReference type="OrthoDB" id="5835618at2759"/>
<comment type="subcellular location">
    <subcellularLocation>
        <location evidence="1">Mitochondrion</location>
    </subcellularLocation>
</comment>
<dbReference type="GO" id="GO:0005840">
    <property type="term" value="C:ribosome"/>
    <property type="evidence" value="ECO:0007669"/>
    <property type="project" value="UniProtKB-KW"/>
</dbReference>
<protein>
    <recommendedName>
        <fullName evidence="7">Large ribosomal subunit protein mL37</fullName>
    </recommendedName>
    <alternativeName>
        <fullName evidence="8">39S ribosomal protein L37, mitochondrial</fullName>
    </alternativeName>
</protein>
<accession>A0A7R8X4Z8</accession>
<keyword evidence="4" id="KW-0496">Mitochondrion</keyword>
<dbReference type="Pfam" id="PF07147">
    <property type="entry name" value="PDCD9"/>
    <property type="match status" value="1"/>
</dbReference>
<keyword evidence="3" id="KW-0689">Ribosomal protein</keyword>
<dbReference type="Proteomes" id="UP000677054">
    <property type="component" value="Unassembled WGS sequence"/>
</dbReference>
<evidence type="ECO:0000256" key="8">
    <source>
        <dbReference type="ARBA" id="ARBA00041617"/>
    </source>
</evidence>
<dbReference type="AlphaFoldDB" id="A0A7R8X4Z8"/>
<dbReference type="EMBL" id="LR900092">
    <property type="protein sequence ID" value="CAD7244164.1"/>
    <property type="molecule type" value="Genomic_DNA"/>
</dbReference>
<organism evidence="9">
    <name type="scientific">Darwinula stevensoni</name>
    <dbReference type="NCBI Taxonomy" id="69355"/>
    <lineage>
        <taxon>Eukaryota</taxon>
        <taxon>Metazoa</taxon>
        <taxon>Ecdysozoa</taxon>
        <taxon>Arthropoda</taxon>
        <taxon>Crustacea</taxon>
        <taxon>Oligostraca</taxon>
        <taxon>Ostracoda</taxon>
        <taxon>Podocopa</taxon>
        <taxon>Podocopida</taxon>
        <taxon>Darwinulocopina</taxon>
        <taxon>Darwinuloidea</taxon>
        <taxon>Darwinulidae</taxon>
        <taxon>Darwinula</taxon>
    </lineage>
</organism>
<dbReference type="PANTHER" id="PTHR15889:SF2">
    <property type="entry name" value="LARGE RIBOSOMAL SUBUNIT PROTEIN ML37"/>
    <property type="match status" value="1"/>
</dbReference>
<evidence type="ECO:0000256" key="2">
    <source>
        <dbReference type="ARBA" id="ARBA00022946"/>
    </source>
</evidence>
<keyword evidence="5" id="KW-0687">Ribonucleoprotein</keyword>
<evidence type="ECO:0000256" key="6">
    <source>
        <dbReference type="ARBA" id="ARBA00037985"/>
    </source>
</evidence>
<evidence type="ECO:0000256" key="7">
    <source>
        <dbReference type="ARBA" id="ARBA00039442"/>
    </source>
</evidence>
<dbReference type="InterPro" id="IPR010793">
    <property type="entry name" value="Ribosomal_mL37/mL65"/>
</dbReference>
<evidence type="ECO:0000313" key="10">
    <source>
        <dbReference type="Proteomes" id="UP000677054"/>
    </source>
</evidence>